<dbReference type="InterPro" id="IPR054221">
    <property type="entry name" value="DUF6941"/>
</dbReference>
<organism evidence="1 2">
    <name type="scientific">Actinomyces israelii</name>
    <dbReference type="NCBI Taxonomy" id="1659"/>
    <lineage>
        <taxon>Bacteria</taxon>
        <taxon>Bacillati</taxon>
        <taxon>Actinomycetota</taxon>
        <taxon>Actinomycetes</taxon>
        <taxon>Actinomycetales</taxon>
        <taxon>Actinomycetaceae</taxon>
        <taxon>Actinomyces</taxon>
    </lineage>
</organism>
<evidence type="ECO:0000313" key="2">
    <source>
        <dbReference type="Proteomes" id="UP001072034"/>
    </source>
</evidence>
<name>A0ABT4IBM9_9ACTO</name>
<evidence type="ECO:0000313" key="1">
    <source>
        <dbReference type="EMBL" id="MCZ0859154.1"/>
    </source>
</evidence>
<dbReference type="RefSeq" id="WP_268918431.1">
    <property type="nucleotide sequence ID" value="NZ_JAPTMY010000040.1"/>
</dbReference>
<comment type="caution">
    <text evidence="1">The sequence shown here is derived from an EMBL/GenBank/DDBJ whole genome shotgun (WGS) entry which is preliminary data.</text>
</comment>
<dbReference type="EMBL" id="JAPTMY010000040">
    <property type="protein sequence ID" value="MCZ0859154.1"/>
    <property type="molecule type" value="Genomic_DNA"/>
</dbReference>
<dbReference type="Proteomes" id="UP001072034">
    <property type="component" value="Unassembled WGS sequence"/>
</dbReference>
<reference evidence="1" key="1">
    <citation type="submission" date="2022-10" db="EMBL/GenBank/DDBJ databases">
        <title>Genome sequence of Actinomyces israelii ATCC 10048.</title>
        <authorList>
            <person name="Watt R.M."/>
            <person name="Tong W.M."/>
        </authorList>
    </citation>
    <scope>NUCLEOTIDE SEQUENCE</scope>
    <source>
        <strain evidence="1">ATCC 10048</strain>
    </source>
</reference>
<protein>
    <submittedName>
        <fullName evidence="1">Uncharacterized protein</fullName>
    </submittedName>
</protein>
<accession>A0ABT4IBM9</accession>
<sequence length="138" mass="15038">MLELDYAFLADFATIQDGTLTVVEASFTRMVVTEYPTFALLGVAGRIRCDEPDRNTINVTLRITSPGAEPTTIEAVNALDASEKAKTVVCNAKIHSRSGALRPVARLSAPSRGWRTGRQELSWPALARRAPVPGQQDR</sequence>
<gene>
    <name evidence="1" type="ORF">OHJ16_14010</name>
</gene>
<keyword evidence="2" id="KW-1185">Reference proteome</keyword>
<proteinExistence type="predicted"/>
<dbReference type="Pfam" id="PF22091">
    <property type="entry name" value="DUF6941"/>
    <property type="match status" value="1"/>
</dbReference>